<accession>A0A7W7ZLG1</accession>
<protein>
    <recommendedName>
        <fullName evidence="4">Twin-arginine translocation pathway signal</fullName>
    </recommendedName>
</protein>
<evidence type="ECO:0000313" key="3">
    <source>
        <dbReference type="Proteomes" id="UP000584867"/>
    </source>
</evidence>
<evidence type="ECO:0000256" key="1">
    <source>
        <dbReference type="SAM" id="SignalP"/>
    </source>
</evidence>
<evidence type="ECO:0000313" key="2">
    <source>
        <dbReference type="EMBL" id="MBB5062109.1"/>
    </source>
</evidence>
<gene>
    <name evidence="2" type="ORF">HDF15_000436</name>
</gene>
<dbReference type="EMBL" id="JACHIO010000002">
    <property type="protein sequence ID" value="MBB5062109.1"/>
    <property type="molecule type" value="Genomic_DNA"/>
</dbReference>
<dbReference type="RefSeq" id="WP_184252621.1">
    <property type="nucleotide sequence ID" value="NZ_JACHIO010000002.1"/>
</dbReference>
<dbReference type="InterPro" id="IPR019546">
    <property type="entry name" value="TAT_signal_bac_arc"/>
</dbReference>
<comment type="caution">
    <text evidence="2">The sequence shown here is derived from an EMBL/GenBank/DDBJ whole genome shotgun (WGS) entry which is preliminary data.</text>
</comment>
<proteinExistence type="predicted"/>
<feature type="signal peptide" evidence="1">
    <location>
        <begin position="1"/>
        <end position="30"/>
    </location>
</feature>
<name>A0A7W7ZLG1_9BACT</name>
<dbReference type="AlphaFoldDB" id="A0A7W7ZLG1"/>
<dbReference type="NCBIfam" id="TIGR01409">
    <property type="entry name" value="TAT_signal_seq"/>
    <property type="match status" value="1"/>
</dbReference>
<dbReference type="PROSITE" id="PS51318">
    <property type="entry name" value="TAT"/>
    <property type="match status" value="1"/>
</dbReference>
<evidence type="ECO:0008006" key="4">
    <source>
        <dbReference type="Google" id="ProtNLM"/>
    </source>
</evidence>
<organism evidence="2 3">
    <name type="scientific">Granulicella mallensis</name>
    <dbReference type="NCBI Taxonomy" id="940614"/>
    <lineage>
        <taxon>Bacteria</taxon>
        <taxon>Pseudomonadati</taxon>
        <taxon>Acidobacteriota</taxon>
        <taxon>Terriglobia</taxon>
        <taxon>Terriglobales</taxon>
        <taxon>Acidobacteriaceae</taxon>
        <taxon>Granulicella</taxon>
    </lineage>
</organism>
<reference evidence="2 3" key="1">
    <citation type="submission" date="2020-08" db="EMBL/GenBank/DDBJ databases">
        <title>Genomic Encyclopedia of Type Strains, Phase IV (KMG-V): Genome sequencing to study the core and pangenomes of soil and plant-associated prokaryotes.</title>
        <authorList>
            <person name="Whitman W."/>
        </authorList>
    </citation>
    <scope>NUCLEOTIDE SEQUENCE [LARGE SCALE GENOMIC DNA]</scope>
    <source>
        <strain evidence="2 3">X5P3</strain>
    </source>
</reference>
<dbReference type="Proteomes" id="UP000584867">
    <property type="component" value="Unassembled WGS sequence"/>
</dbReference>
<feature type="chain" id="PRO_5031131075" description="Twin-arginine translocation pathway signal" evidence="1">
    <location>
        <begin position="31"/>
        <end position="107"/>
    </location>
</feature>
<sequence>MLNRRDLVKTGGLAVGALTLGGLSAQPAGAQSTPPAVQSIQIPANGFIFEAIACGPQSGEEVAVNTANFVAGPYTFIQLPNVGHFIADQVPQDVVTIFLQQVQAKLT</sequence>
<dbReference type="InterPro" id="IPR006311">
    <property type="entry name" value="TAT_signal"/>
</dbReference>
<keyword evidence="1" id="KW-0732">Signal</keyword>